<sequence length="77" mass="8681">MASLNRERVEQVIGPVDEDLLAEIVKIEAEQEELAEAHAWVTNDEAMLNNARRFPSGRVGQLVRILETIEGPLVRDE</sequence>
<dbReference type="STRING" id="1365950.SAMN05428963_109160"/>
<accession>A0A1T4S9Q6</accession>
<dbReference type="OrthoDB" id="7870562at2"/>
<gene>
    <name evidence="1" type="ORF">SAMN05428963_109160</name>
</gene>
<keyword evidence="2" id="KW-1185">Reference proteome</keyword>
<protein>
    <submittedName>
        <fullName evidence="1">Uncharacterized protein</fullName>
    </submittedName>
</protein>
<evidence type="ECO:0000313" key="2">
    <source>
        <dbReference type="Proteomes" id="UP000190135"/>
    </source>
</evidence>
<dbReference type="Proteomes" id="UP000190135">
    <property type="component" value="Unassembled WGS sequence"/>
</dbReference>
<reference evidence="2" key="1">
    <citation type="submission" date="2017-02" db="EMBL/GenBank/DDBJ databases">
        <authorList>
            <person name="Varghese N."/>
            <person name="Submissions S."/>
        </authorList>
    </citation>
    <scope>NUCLEOTIDE SEQUENCE [LARGE SCALE GENOMIC DNA]</scope>
    <source>
        <strain evidence="2">USBA 369</strain>
    </source>
</reference>
<organism evidence="1 2">
    <name type="scientific">Consotaella salsifontis</name>
    <dbReference type="NCBI Taxonomy" id="1365950"/>
    <lineage>
        <taxon>Bacteria</taxon>
        <taxon>Pseudomonadati</taxon>
        <taxon>Pseudomonadota</taxon>
        <taxon>Alphaproteobacteria</taxon>
        <taxon>Hyphomicrobiales</taxon>
        <taxon>Aurantimonadaceae</taxon>
        <taxon>Consotaella</taxon>
    </lineage>
</organism>
<dbReference type="AlphaFoldDB" id="A0A1T4S9Q6"/>
<evidence type="ECO:0000313" key="1">
    <source>
        <dbReference type="EMBL" id="SKA24963.1"/>
    </source>
</evidence>
<name>A0A1T4S9Q6_9HYPH</name>
<dbReference type="RefSeq" id="WP_078709090.1">
    <property type="nucleotide sequence ID" value="NZ_FUXL01000009.1"/>
</dbReference>
<proteinExistence type="predicted"/>
<dbReference type="EMBL" id="FUXL01000009">
    <property type="protein sequence ID" value="SKA24963.1"/>
    <property type="molecule type" value="Genomic_DNA"/>
</dbReference>